<feature type="compositionally biased region" description="Low complexity" evidence="6">
    <location>
        <begin position="87"/>
        <end position="99"/>
    </location>
</feature>
<comment type="subcellular location">
    <subcellularLocation>
        <location evidence="1">Nucleus</location>
    </subcellularLocation>
</comment>
<organism evidence="8">
    <name type="scientific">Dendroctonus ponderosae</name>
    <name type="common">Mountain pine beetle</name>
    <dbReference type="NCBI Taxonomy" id="77166"/>
    <lineage>
        <taxon>Eukaryota</taxon>
        <taxon>Metazoa</taxon>
        <taxon>Ecdysozoa</taxon>
        <taxon>Arthropoda</taxon>
        <taxon>Hexapoda</taxon>
        <taxon>Insecta</taxon>
        <taxon>Pterygota</taxon>
        <taxon>Neoptera</taxon>
        <taxon>Endopterygota</taxon>
        <taxon>Coleoptera</taxon>
        <taxon>Polyphaga</taxon>
        <taxon>Cucujiformia</taxon>
        <taxon>Curculionidae</taxon>
        <taxon>Scolytinae</taxon>
        <taxon>Dendroctonus</taxon>
    </lineage>
</organism>
<dbReference type="STRING" id="77166.N6UKI2"/>
<name>N6UKI2_DENPD</name>
<dbReference type="PANTHER" id="PTHR23349:SF68">
    <property type="entry name" value="FI14601P"/>
    <property type="match status" value="1"/>
</dbReference>
<dbReference type="SUPFAM" id="SSF47459">
    <property type="entry name" value="HLH, helix-loop-helix DNA-binding domain"/>
    <property type="match status" value="1"/>
</dbReference>
<dbReference type="AlphaFoldDB" id="N6UKI2"/>
<feature type="region of interest" description="Disordered" evidence="6">
    <location>
        <begin position="86"/>
        <end position="106"/>
    </location>
</feature>
<evidence type="ECO:0000256" key="6">
    <source>
        <dbReference type="SAM" id="MobiDB-lite"/>
    </source>
</evidence>
<dbReference type="Proteomes" id="UP000030742">
    <property type="component" value="Unassembled WGS sequence"/>
</dbReference>
<dbReference type="FunFam" id="4.10.280.10:FF:000010">
    <property type="entry name" value="Scleraxis bHLH transcription factor"/>
    <property type="match status" value="1"/>
</dbReference>
<dbReference type="InterPro" id="IPR011598">
    <property type="entry name" value="bHLH_dom"/>
</dbReference>
<dbReference type="GO" id="GO:0046983">
    <property type="term" value="F:protein dimerization activity"/>
    <property type="evidence" value="ECO:0007669"/>
    <property type="project" value="InterPro"/>
</dbReference>
<dbReference type="EMBL" id="KB740193">
    <property type="protein sequence ID" value="ENN81151.1"/>
    <property type="molecule type" value="Genomic_DNA"/>
</dbReference>
<evidence type="ECO:0000313" key="8">
    <source>
        <dbReference type="EMBL" id="ENN81151.1"/>
    </source>
</evidence>
<dbReference type="InterPro" id="IPR036638">
    <property type="entry name" value="HLH_DNA-bd_sf"/>
</dbReference>
<dbReference type="CDD" id="cd11466">
    <property type="entry name" value="bHLH_TS_HAND"/>
    <property type="match status" value="1"/>
</dbReference>
<evidence type="ECO:0000259" key="7">
    <source>
        <dbReference type="PROSITE" id="PS50888"/>
    </source>
</evidence>
<protein>
    <recommendedName>
        <fullName evidence="7">BHLH domain-containing protein</fullName>
    </recommendedName>
</protein>
<evidence type="ECO:0000313" key="10">
    <source>
        <dbReference type="Proteomes" id="UP000030742"/>
    </source>
</evidence>
<dbReference type="PANTHER" id="PTHR23349">
    <property type="entry name" value="BASIC HELIX-LOOP-HELIX TRANSCRIPTION FACTOR, TWIST"/>
    <property type="match status" value="1"/>
</dbReference>
<dbReference type="SMART" id="SM00353">
    <property type="entry name" value="HLH"/>
    <property type="match status" value="1"/>
</dbReference>
<dbReference type="OrthoDB" id="10055449at2759"/>
<evidence type="ECO:0000256" key="3">
    <source>
        <dbReference type="ARBA" id="ARBA00023125"/>
    </source>
</evidence>
<keyword evidence="3" id="KW-0238">DNA-binding</keyword>
<dbReference type="PROSITE" id="PS50888">
    <property type="entry name" value="BHLH"/>
    <property type="match status" value="1"/>
</dbReference>
<dbReference type="EMBL" id="KB631602">
    <property type="protein sequence ID" value="ERL84547.1"/>
    <property type="molecule type" value="Genomic_DNA"/>
</dbReference>
<feature type="domain" description="BHLH" evidence="7">
    <location>
        <begin position="16"/>
        <end position="68"/>
    </location>
</feature>
<evidence type="ECO:0000313" key="9">
    <source>
        <dbReference type="EMBL" id="ERL84547.1"/>
    </source>
</evidence>
<dbReference type="HOGENOM" id="CLU_119591_1_1_1"/>
<proteinExistence type="predicted"/>
<sequence>MGGEGDLGPPFVRVVKRRTTANKKERRRTQSINNAYHDLKRIIPNVPMDTKLSKIKTLRLATAYISYLTRALETDDTPGTFKAELGSLSRKSSSSSSNSQQNIMNNRRFVELSKSKGAYGMAPTCLGFRTETGTSFSID</sequence>
<dbReference type="GO" id="GO:0005634">
    <property type="term" value="C:nucleus"/>
    <property type="evidence" value="ECO:0007669"/>
    <property type="project" value="UniProtKB-SubCell"/>
</dbReference>
<keyword evidence="5" id="KW-0539">Nucleus</keyword>
<dbReference type="Pfam" id="PF00010">
    <property type="entry name" value="HLH"/>
    <property type="match status" value="1"/>
</dbReference>
<gene>
    <name evidence="9" type="ORF">D910_01977</name>
    <name evidence="8" type="ORF">YQE_02517</name>
</gene>
<keyword evidence="4" id="KW-0804">Transcription</keyword>
<feature type="non-terminal residue" evidence="8">
    <location>
        <position position="1"/>
    </location>
</feature>
<dbReference type="GO" id="GO:0000981">
    <property type="term" value="F:DNA-binding transcription factor activity, RNA polymerase II-specific"/>
    <property type="evidence" value="ECO:0007669"/>
    <property type="project" value="TreeGrafter"/>
</dbReference>
<dbReference type="InterPro" id="IPR050283">
    <property type="entry name" value="E-box_TF_Regulators"/>
</dbReference>
<dbReference type="Gene3D" id="4.10.280.10">
    <property type="entry name" value="Helix-loop-helix DNA-binding domain"/>
    <property type="match status" value="1"/>
</dbReference>
<evidence type="ECO:0000256" key="5">
    <source>
        <dbReference type="ARBA" id="ARBA00023242"/>
    </source>
</evidence>
<evidence type="ECO:0000256" key="4">
    <source>
        <dbReference type="ARBA" id="ARBA00023163"/>
    </source>
</evidence>
<accession>N6UKI2</accession>
<dbReference type="GO" id="GO:0032502">
    <property type="term" value="P:developmental process"/>
    <property type="evidence" value="ECO:0007669"/>
    <property type="project" value="TreeGrafter"/>
</dbReference>
<keyword evidence="2" id="KW-0805">Transcription regulation</keyword>
<reference evidence="8 10" key="1">
    <citation type="journal article" date="2013" name="Genome Biol.">
        <title>Draft genome of the mountain pine beetle, Dendroctonus ponderosae Hopkins, a major forest pest.</title>
        <authorList>
            <person name="Keeling C.I."/>
            <person name="Yuen M.M."/>
            <person name="Liao N.Y."/>
            <person name="Docking T.R."/>
            <person name="Chan S.K."/>
            <person name="Taylor G.A."/>
            <person name="Palmquist D.L."/>
            <person name="Jackman S.D."/>
            <person name="Nguyen A."/>
            <person name="Li M."/>
            <person name="Henderson H."/>
            <person name="Janes J.K."/>
            <person name="Zhao Y."/>
            <person name="Pandoh P."/>
            <person name="Moore R."/>
            <person name="Sperling F.A."/>
            <person name="Huber D.P."/>
            <person name="Birol I."/>
            <person name="Jones S.J."/>
            <person name="Bohlmann J."/>
        </authorList>
    </citation>
    <scope>NUCLEOTIDE SEQUENCE</scope>
</reference>
<evidence type="ECO:0000256" key="2">
    <source>
        <dbReference type="ARBA" id="ARBA00023015"/>
    </source>
</evidence>
<evidence type="ECO:0000256" key="1">
    <source>
        <dbReference type="ARBA" id="ARBA00004123"/>
    </source>
</evidence>
<dbReference type="GO" id="GO:0000977">
    <property type="term" value="F:RNA polymerase II transcription regulatory region sequence-specific DNA binding"/>
    <property type="evidence" value="ECO:0007669"/>
    <property type="project" value="TreeGrafter"/>
</dbReference>